<proteinExistence type="inferred from homology"/>
<dbReference type="Pfam" id="PF00589">
    <property type="entry name" value="Phage_integrase"/>
    <property type="match status" value="1"/>
</dbReference>
<dbReference type="InterPro" id="IPR004107">
    <property type="entry name" value="Integrase_SAM-like_N"/>
</dbReference>
<dbReference type="GO" id="GO:0006310">
    <property type="term" value="P:DNA recombination"/>
    <property type="evidence" value="ECO:0007669"/>
    <property type="project" value="UniProtKB-KW"/>
</dbReference>
<dbReference type="Proteomes" id="UP000031950">
    <property type="component" value="Unassembled WGS sequence"/>
</dbReference>
<dbReference type="STRING" id="135826.KP77_28520"/>
<dbReference type="RefSeq" id="WP_041123389.1">
    <property type="nucleotide sequence ID" value="NZ_JXRQ01000026.1"/>
</dbReference>
<evidence type="ECO:0000256" key="2">
    <source>
        <dbReference type="ARBA" id="ARBA00022908"/>
    </source>
</evidence>
<keyword evidence="3 5" id="KW-0238">DNA-binding</keyword>
<dbReference type="PROSITE" id="PS51898">
    <property type="entry name" value="TYR_RECOMBINASE"/>
    <property type="match status" value="1"/>
</dbReference>
<reference evidence="8 9" key="1">
    <citation type="submission" date="2015-01" db="EMBL/GenBank/DDBJ databases">
        <title>Genome sequence of Jeotgalibacillus alimentarius.</title>
        <authorList>
            <person name="Goh K.M."/>
            <person name="Chan K.-G."/>
            <person name="Yaakop A.S."/>
            <person name="Ee R."/>
            <person name="Gan H.M."/>
            <person name="Chan C.S."/>
        </authorList>
    </citation>
    <scope>NUCLEOTIDE SEQUENCE [LARGE SCALE GENOMIC DNA]</scope>
    <source>
        <strain evidence="8 9">YKJ-13</strain>
    </source>
</reference>
<organism evidence="8 9">
    <name type="scientific">Jeotgalibacillus alimentarius</name>
    <dbReference type="NCBI Taxonomy" id="135826"/>
    <lineage>
        <taxon>Bacteria</taxon>
        <taxon>Bacillati</taxon>
        <taxon>Bacillota</taxon>
        <taxon>Bacilli</taxon>
        <taxon>Bacillales</taxon>
        <taxon>Caryophanaceae</taxon>
        <taxon>Jeotgalibacillus</taxon>
    </lineage>
</organism>
<dbReference type="PATRIC" id="fig|135826.4.peg.2835"/>
<dbReference type="InterPro" id="IPR010998">
    <property type="entry name" value="Integrase_recombinase_N"/>
</dbReference>
<comment type="similarity">
    <text evidence="1">Belongs to the 'phage' integrase family.</text>
</comment>
<dbReference type="InterPro" id="IPR044068">
    <property type="entry name" value="CB"/>
</dbReference>
<dbReference type="Gene3D" id="1.10.150.130">
    <property type="match status" value="1"/>
</dbReference>
<evidence type="ECO:0000256" key="4">
    <source>
        <dbReference type="ARBA" id="ARBA00023172"/>
    </source>
</evidence>
<dbReference type="SUPFAM" id="SSF56349">
    <property type="entry name" value="DNA breaking-rejoining enzymes"/>
    <property type="match status" value="1"/>
</dbReference>
<dbReference type="Pfam" id="PF02899">
    <property type="entry name" value="Phage_int_SAM_1"/>
    <property type="match status" value="1"/>
</dbReference>
<comment type="caution">
    <text evidence="8">The sequence shown here is derived from an EMBL/GenBank/DDBJ whole genome shotgun (WGS) entry which is preliminary data.</text>
</comment>
<dbReference type="EMBL" id="JXRQ01000026">
    <property type="protein sequence ID" value="KIL45560.1"/>
    <property type="molecule type" value="Genomic_DNA"/>
</dbReference>
<dbReference type="InterPro" id="IPR050090">
    <property type="entry name" value="Tyrosine_recombinase_XerCD"/>
</dbReference>
<feature type="domain" description="Tyr recombinase" evidence="6">
    <location>
        <begin position="109"/>
        <end position="290"/>
    </location>
</feature>
<evidence type="ECO:0000256" key="5">
    <source>
        <dbReference type="PROSITE-ProRule" id="PRU01248"/>
    </source>
</evidence>
<evidence type="ECO:0000313" key="8">
    <source>
        <dbReference type="EMBL" id="KIL45560.1"/>
    </source>
</evidence>
<dbReference type="GO" id="GO:0015074">
    <property type="term" value="P:DNA integration"/>
    <property type="evidence" value="ECO:0007669"/>
    <property type="project" value="UniProtKB-KW"/>
</dbReference>
<sequence>MNQLRKEFEQWLIEDGKSPKTIESYSGDLKSFQQFLTDQAADESQPLSRFAFVKYKEFMMDGSYAIATMNKKINSLKVYHDFLIEKGVISSPFLSLKRDRVKVAAGSEHEVTALSDKEVNQLLFYVNGPSNVSARDRLIVYLLLFTGIRVSECIQIKRSDIDPLTSTLKVNGKGGKIREISLRVDVLSLIRIYEQGERASSKFKESDILLLSQRQGKMHRDAIRVMLAKIGEELGFHLHPHLLRHTFGTRLIRRGVDLTTVSKLLGHSSVVTSAKFYVQISKLDKKLAVDLL</sequence>
<evidence type="ECO:0000256" key="1">
    <source>
        <dbReference type="ARBA" id="ARBA00008857"/>
    </source>
</evidence>
<dbReference type="GO" id="GO:0003677">
    <property type="term" value="F:DNA binding"/>
    <property type="evidence" value="ECO:0007669"/>
    <property type="project" value="UniProtKB-UniRule"/>
</dbReference>
<dbReference type="Gene3D" id="1.10.443.10">
    <property type="entry name" value="Intergrase catalytic core"/>
    <property type="match status" value="1"/>
</dbReference>
<evidence type="ECO:0000259" key="6">
    <source>
        <dbReference type="PROSITE" id="PS51898"/>
    </source>
</evidence>
<evidence type="ECO:0000313" key="9">
    <source>
        <dbReference type="Proteomes" id="UP000031950"/>
    </source>
</evidence>
<dbReference type="InterPro" id="IPR002104">
    <property type="entry name" value="Integrase_catalytic"/>
</dbReference>
<keyword evidence="4" id="KW-0233">DNA recombination</keyword>
<name>A0A0C2R5N7_9BACL</name>
<evidence type="ECO:0000259" key="7">
    <source>
        <dbReference type="PROSITE" id="PS51900"/>
    </source>
</evidence>
<dbReference type="CDD" id="cd00397">
    <property type="entry name" value="DNA_BRE_C"/>
    <property type="match status" value="1"/>
</dbReference>
<feature type="domain" description="Core-binding (CB)" evidence="7">
    <location>
        <begin position="1"/>
        <end position="84"/>
    </location>
</feature>
<dbReference type="PANTHER" id="PTHR30349:SF41">
    <property type="entry name" value="INTEGRASE_RECOMBINASE PROTEIN MJ0367-RELATED"/>
    <property type="match status" value="1"/>
</dbReference>
<protein>
    <submittedName>
        <fullName evidence="8">Integrase</fullName>
    </submittedName>
</protein>
<dbReference type="OrthoDB" id="184666at2"/>
<dbReference type="PANTHER" id="PTHR30349">
    <property type="entry name" value="PHAGE INTEGRASE-RELATED"/>
    <property type="match status" value="1"/>
</dbReference>
<dbReference type="PROSITE" id="PS51900">
    <property type="entry name" value="CB"/>
    <property type="match status" value="1"/>
</dbReference>
<dbReference type="InterPro" id="IPR013762">
    <property type="entry name" value="Integrase-like_cat_sf"/>
</dbReference>
<keyword evidence="2" id="KW-0229">DNA integration</keyword>
<accession>A0A0C2R5N7</accession>
<dbReference type="AlphaFoldDB" id="A0A0C2R5N7"/>
<keyword evidence="9" id="KW-1185">Reference proteome</keyword>
<gene>
    <name evidence="8" type="ORF">KP77_28520</name>
</gene>
<dbReference type="InterPro" id="IPR011010">
    <property type="entry name" value="DNA_brk_join_enz"/>
</dbReference>
<evidence type="ECO:0000256" key="3">
    <source>
        <dbReference type="ARBA" id="ARBA00023125"/>
    </source>
</evidence>